<keyword evidence="3" id="KW-1185">Reference proteome</keyword>
<gene>
    <name evidence="2" type="ORF">SAMN05216406_10814</name>
</gene>
<dbReference type="AlphaFoldDB" id="A0A1H2E110"/>
<dbReference type="InterPro" id="IPR040931">
    <property type="entry name" value="CDCA"/>
</dbReference>
<name>A0A1H2E110_9PROT</name>
<evidence type="ECO:0000313" key="2">
    <source>
        <dbReference type="EMBL" id="SDT88689.1"/>
    </source>
</evidence>
<feature type="compositionally biased region" description="Polar residues" evidence="1">
    <location>
        <begin position="13"/>
        <end position="29"/>
    </location>
</feature>
<organism evidence="2 3">
    <name type="scientific">Nitrosomonas ureae</name>
    <dbReference type="NCBI Taxonomy" id="44577"/>
    <lineage>
        <taxon>Bacteria</taxon>
        <taxon>Pseudomonadati</taxon>
        <taxon>Pseudomonadota</taxon>
        <taxon>Betaproteobacteria</taxon>
        <taxon>Nitrosomonadales</taxon>
        <taxon>Nitrosomonadaceae</taxon>
        <taxon>Nitrosomonas</taxon>
    </lineage>
</organism>
<protein>
    <submittedName>
        <fullName evidence="2">Uncharacterized protein</fullName>
    </submittedName>
</protein>
<accession>A0A1H2E110</accession>
<feature type="region of interest" description="Disordered" evidence="1">
    <location>
        <begin position="13"/>
        <end position="41"/>
    </location>
</feature>
<dbReference type="SUPFAM" id="SSF159779">
    <property type="entry name" value="CdCA1 repeat-like"/>
    <property type="match status" value="1"/>
</dbReference>
<reference evidence="3" key="1">
    <citation type="submission" date="2016-10" db="EMBL/GenBank/DDBJ databases">
        <authorList>
            <person name="Varghese N."/>
            <person name="Submissions S."/>
        </authorList>
    </citation>
    <scope>NUCLEOTIDE SEQUENCE [LARGE SCALE GENOMIC DNA]</scope>
    <source>
        <strain evidence="3">Nm10</strain>
    </source>
</reference>
<dbReference type="EMBL" id="FNLN01000008">
    <property type="protein sequence ID" value="SDT88689.1"/>
    <property type="molecule type" value="Genomic_DNA"/>
</dbReference>
<evidence type="ECO:0000256" key="1">
    <source>
        <dbReference type="SAM" id="MobiDB-lite"/>
    </source>
</evidence>
<dbReference type="Pfam" id="PF18484">
    <property type="entry name" value="CDCA"/>
    <property type="match status" value="1"/>
</dbReference>
<dbReference type="Proteomes" id="UP000182882">
    <property type="component" value="Unassembled WGS sequence"/>
</dbReference>
<proteinExistence type="predicted"/>
<dbReference type="RefSeq" id="WP_062559962.1">
    <property type="nucleotide sequence ID" value="NZ_CP013341.1"/>
</dbReference>
<sequence length="327" mass="34698">MFESLKNLLKHFTGSQESASATPGTNTQHETTTSSATDEESNAQHITLGQFNLGIGSIGPDNRNDIDRKVLNEMYQAIASGLFNVPVNGSVPEICVDGRTNKSGYRKSAPCAAGGTLSIVYGGDLGSNSAATDITEVQLTTQTINKLKEKGRQAGVHGDDHSDCGCGACSKAPTIYQHITERINDLASLTSQLGINITGSEKESIVQQAKNRLNQAGFFAENRASIIQAAQDTGASYEELVGQHNELGIALNTRVGTTVDRSAIRSKYGPQYDVFVVDAWAFGNAAKDINSTTNEEDEQRIAKAITLQNVATASILGHGSLPIIPIA</sequence>
<dbReference type="KEGG" id="nur:ATY38_14780"/>
<evidence type="ECO:0000313" key="3">
    <source>
        <dbReference type="Proteomes" id="UP000182882"/>
    </source>
</evidence>